<protein>
    <submittedName>
        <fullName evidence="2">Uncharacterized protein</fullName>
    </submittedName>
</protein>
<proteinExistence type="predicted"/>
<gene>
    <name evidence="2" type="ORF">Cabys_973</name>
</gene>
<organism evidence="2 3">
    <name type="scientific">Caldithrix abyssi DSM 13497</name>
    <dbReference type="NCBI Taxonomy" id="880073"/>
    <lineage>
        <taxon>Bacteria</taxon>
        <taxon>Pseudomonadati</taxon>
        <taxon>Calditrichota</taxon>
        <taxon>Calditrichia</taxon>
        <taxon>Calditrichales</taxon>
        <taxon>Calditrichaceae</taxon>
        <taxon>Caldithrix</taxon>
    </lineage>
</organism>
<dbReference type="AlphaFoldDB" id="A0A1J1C5N3"/>
<evidence type="ECO:0000256" key="1">
    <source>
        <dbReference type="SAM" id="Phobius"/>
    </source>
</evidence>
<evidence type="ECO:0000313" key="2">
    <source>
        <dbReference type="EMBL" id="APF17724.1"/>
    </source>
</evidence>
<keyword evidence="1" id="KW-0472">Membrane</keyword>
<evidence type="ECO:0000313" key="3">
    <source>
        <dbReference type="Proteomes" id="UP000183868"/>
    </source>
</evidence>
<keyword evidence="1" id="KW-0812">Transmembrane</keyword>
<accession>A0A1J1C5N3</accession>
<dbReference type="KEGG" id="caby:Cabys_973"/>
<feature type="transmembrane region" description="Helical" evidence="1">
    <location>
        <begin position="20"/>
        <end position="43"/>
    </location>
</feature>
<dbReference type="Proteomes" id="UP000183868">
    <property type="component" value="Chromosome"/>
</dbReference>
<keyword evidence="1" id="KW-1133">Transmembrane helix</keyword>
<sequence length="52" mass="6085">MANIFLNKTVKALALPIPFYLWAFFSFLLRLLRLICIGFSWTISYPFGVDKK</sequence>
<dbReference type="EMBL" id="CP018099">
    <property type="protein sequence ID" value="APF17724.1"/>
    <property type="molecule type" value="Genomic_DNA"/>
</dbReference>
<name>A0A1J1C5N3_CALAY</name>
<reference evidence="2 3" key="1">
    <citation type="submission" date="2016-11" db="EMBL/GenBank/DDBJ databases">
        <title>Genomic analysis of Caldithrix abyssi and proposal of a novel bacterial phylum Caldithrichaeota.</title>
        <authorList>
            <person name="Kublanov I."/>
            <person name="Sigalova O."/>
            <person name="Gavrilov S."/>
            <person name="Lebedinsky A."/>
            <person name="Ivanova N."/>
            <person name="Daum C."/>
            <person name="Reddy T."/>
            <person name="Klenk H.P."/>
            <person name="Goker M."/>
            <person name="Reva O."/>
            <person name="Miroshnichenko M."/>
            <person name="Kyprides N."/>
            <person name="Woyke T."/>
            <person name="Gelfand M."/>
        </authorList>
    </citation>
    <scope>NUCLEOTIDE SEQUENCE [LARGE SCALE GENOMIC DNA]</scope>
    <source>
        <strain evidence="2 3">LF13</strain>
    </source>
</reference>